<dbReference type="STRING" id="671987.R0KGP5"/>
<dbReference type="InterPro" id="IPR007174">
    <property type="entry name" value="Las1"/>
</dbReference>
<dbReference type="GO" id="GO:0090730">
    <property type="term" value="C:Las1 complex"/>
    <property type="evidence" value="ECO:0007669"/>
    <property type="project" value="InterPro"/>
</dbReference>
<protein>
    <recommendedName>
        <fullName evidence="3">Las1-domain-containing protein</fullName>
    </recommendedName>
</protein>
<reference evidence="1 2" key="1">
    <citation type="journal article" date="2012" name="PLoS Pathog.">
        <title>Diverse lifestyles and strategies of plant pathogenesis encoded in the genomes of eighteen Dothideomycetes fungi.</title>
        <authorList>
            <person name="Ohm R.A."/>
            <person name="Feau N."/>
            <person name="Henrissat B."/>
            <person name="Schoch C.L."/>
            <person name="Horwitz B.A."/>
            <person name="Barry K.W."/>
            <person name="Condon B.J."/>
            <person name="Copeland A.C."/>
            <person name="Dhillon B."/>
            <person name="Glaser F."/>
            <person name="Hesse C.N."/>
            <person name="Kosti I."/>
            <person name="LaButti K."/>
            <person name="Lindquist E.A."/>
            <person name="Lucas S."/>
            <person name="Salamov A.A."/>
            <person name="Bradshaw R.E."/>
            <person name="Ciuffetti L."/>
            <person name="Hamelin R.C."/>
            <person name="Kema G.H.J."/>
            <person name="Lawrence C."/>
            <person name="Scott J.A."/>
            <person name="Spatafora J.W."/>
            <person name="Turgeon B.G."/>
            <person name="de Wit P.J.G.M."/>
            <person name="Zhong S."/>
            <person name="Goodwin S.B."/>
            <person name="Grigoriev I.V."/>
        </authorList>
    </citation>
    <scope>NUCLEOTIDE SEQUENCE [LARGE SCALE GENOMIC DNA]</scope>
    <source>
        <strain evidence="2">28A</strain>
    </source>
</reference>
<sequence length="450" mass="51126">MDSNTRFVATAWRNSYELLQLRQDLYASDTSKRQRAVRKVFAWRLRKPDGLPLLLESTADIVDVMLQDARGSLPHNALRLLYATALSRFVTGLADTQIDLTRDRPSWFPSGKSLQLPLTLLETRHRIVHRHLPSLAELKRAATQSLEWLWDWYWTQLDYAFTTATCARADEDEELGVESRDAIKDRLQGILKTYVKDRKAEIKRRKEQSTAAETALSTYMLRFSSNTTTTPLSQVRRVLVEQLVDAEMILPSDKKLGSSMSGAFLIWTPLLLAFSTGAWSEPRVLSVHVLVERLIQKMNSDGQTTVDPERDPVKEGLLAWALHVVTSDSWAPARRHSSDHGTHEQLLARLFSAPSFWSLRMAETLLEAGHVTNVESWRAVLAAAREDDSVSQTMHVDVDSIAEAMPVGQADGEWKDKEKEKVQGPVKLLGMWKPRRIGWMPEGWSDDEQE</sequence>
<dbReference type="Pfam" id="PF04031">
    <property type="entry name" value="Las1"/>
    <property type="match status" value="1"/>
</dbReference>
<evidence type="ECO:0000313" key="2">
    <source>
        <dbReference type="Proteomes" id="UP000016935"/>
    </source>
</evidence>
<dbReference type="PANTHER" id="PTHR15002:SF0">
    <property type="entry name" value="RIBOSOMAL BIOGENESIS PROTEIN LAS1L"/>
    <property type="match status" value="1"/>
</dbReference>
<evidence type="ECO:0000313" key="1">
    <source>
        <dbReference type="EMBL" id="EOA87197.1"/>
    </source>
</evidence>
<dbReference type="GeneID" id="19398690"/>
<reference evidence="1 2" key="2">
    <citation type="journal article" date="2013" name="PLoS Genet.">
        <title>Comparative genome structure, secondary metabolite, and effector coding capacity across Cochliobolus pathogens.</title>
        <authorList>
            <person name="Condon B.J."/>
            <person name="Leng Y."/>
            <person name="Wu D."/>
            <person name="Bushley K.E."/>
            <person name="Ohm R.A."/>
            <person name="Otillar R."/>
            <person name="Martin J."/>
            <person name="Schackwitz W."/>
            <person name="Grimwood J."/>
            <person name="MohdZainudin N."/>
            <person name="Xue C."/>
            <person name="Wang R."/>
            <person name="Manning V.A."/>
            <person name="Dhillon B."/>
            <person name="Tu Z.J."/>
            <person name="Steffenson B.J."/>
            <person name="Salamov A."/>
            <person name="Sun H."/>
            <person name="Lowry S."/>
            <person name="LaButti K."/>
            <person name="Han J."/>
            <person name="Copeland A."/>
            <person name="Lindquist E."/>
            <person name="Barry K."/>
            <person name="Schmutz J."/>
            <person name="Baker S.E."/>
            <person name="Ciuffetti L.M."/>
            <person name="Grigoriev I.V."/>
            <person name="Zhong S."/>
            <person name="Turgeon B.G."/>
        </authorList>
    </citation>
    <scope>NUCLEOTIDE SEQUENCE [LARGE SCALE GENOMIC DNA]</scope>
    <source>
        <strain evidence="2">28A</strain>
    </source>
</reference>
<organism evidence="1 2">
    <name type="scientific">Exserohilum turcicum (strain 28A)</name>
    <name type="common">Northern leaf blight fungus</name>
    <name type="synonym">Setosphaeria turcica</name>
    <dbReference type="NCBI Taxonomy" id="671987"/>
    <lineage>
        <taxon>Eukaryota</taxon>
        <taxon>Fungi</taxon>
        <taxon>Dikarya</taxon>
        <taxon>Ascomycota</taxon>
        <taxon>Pezizomycotina</taxon>
        <taxon>Dothideomycetes</taxon>
        <taxon>Pleosporomycetidae</taxon>
        <taxon>Pleosporales</taxon>
        <taxon>Pleosporineae</taxon>
        <taxon>Pleosporaceae</taxon>
        <taxon>Exserohilum</taxon>
    </lineage>
</organism>
<accession>R0KGP5</accession>
<dbReference type="AlphaFoldDB" id="R0KGP5"/>
<dbReference type="Proteomes" id="UP000016935">
    <property type="component" value="Unassembled WGS sequence"/>
</dbReference>
<dbReference type="GO" id="GO:0000460">
    <property type="term" value="P:maturation of 5.8S rRNA"/>
    <property type="evidence" value="ECO:0007669"/>
    <property type="project" value="TreeGrafter"/>
</dbReference>
<dbReference type="HOGENOM" id="CLU_019519_0_0_1"/>
<proteinExistence type="predicted"/>
<dbReference type="GO" id="GO:0000470">
    <property type="term" value="P:maturation of LSU-rRNA"/>
    <property type="evidence" value="ECO:0007669"/>
    <property type="project" value="TreeGrafter"/>
</dbReference>
<gene>
    <name evidence="1" type="ORF">SETTUDRAFT_163217</name>
</gene>
<evidence type="ECO:0008006" key="3">
    <source>
        <dbReference type="Google" id="ProtNLM"/>
    </source>
</evidence>
<dbReference type="eggNOG" id="KOG2425">
    <property type="taxonomic scope" value="Eukaryota"/>
</dbReference>
<dbReference type="OrthoDB" id="10263222at2759"/>
<name>R0KGP5_EXST2</name>
<dbReference type="GO" id="GO:0030687">
    <property type="term" value="C:preribosome, large subunit precursor"/>
    <property type="evidence" value="ECO:0007669"/>
    <property type="project" value="TreeGrafter"/>
</dbReference>
<dbReference type="EMBL" id="KB908592">
    <property type="protein sequence ID" value="EOA87197.1"/>
    <property type="molecule type" value="Genomic_DNA"/>
</dbReference>
<dbReference type="GO" id="GO:0004519">
    <property type="term" value="F:endonuclease activity"/>
    <property type="evidence" value="ECO:0007669"/>
    <property type="project" value="InterPro"/>
</dbReference>
<keyword evidence="2" id="KW-1185">Reference proteome</keyword>
<dbReference type="RefSeq" id="XP_008025662.1">
    <property type="nucleotide sequence ID" value="XM_008027471.1"/>
</dbReference>
<dbReference type="PANTHER" id="PTHR15002">
    <property type="entry name" value="RIBOSOMAL BIOGENESIS PROTEIN LAS1L"/>
    <property type="match status" value="1"/>
</dbReference>